<gene>
    <name evidence="1" type="ORF">B0T20DRAFT_477493</name>
</gene>
<keyword evidence="2" id="KW-1185">Reference proteome</keyword>
<sequence length="85" mass="9089">MTLCTAVSVGSDEIGYRPNPERHGSVFWFTTRLKSFQFGGVVSTTTDGTMIPCAAANVGSDGLDAGDFLDYEDAGADMKSKEEEE</sequence>
<reference evidence="1" key="2">
    <citation type="submission" date="2023-07" db="EMBL/GenBank/DDBJ databases">
        <authorList>
            <consortium name="Lawrence Berkeley National Laboratory"/>
            <person name="Haridas S."/>
            <person name="Hensen N."/>
            <person name="Bonometti L."/>
            <person name="Westerberg I."/>
            <person name="Brannstrom I.O."/>
            <person name="Guillou S."/>
            <person name="Cros-Aarteil S."/>
            <person name="Calhoun S."/>
            <person name="Kuo A."/>
            <person name="Mondo S."/>
            <person name="Pangilinan J."/>
            <person name="Riley R."/>
            <person name="LaButti K."/>
            <person name="Andreopoulos B."/>
            <person name="Lipzen A."/>
            <person name="Chen C."/>
            <person name="Yanf M."/>
            <person name="Daum C."/>
            <person name="Ng V."/>
            <person name="Clum A."/>
            <person name="Steindorff A."/>
            <person name="Ohm R."/>
            <person name="Martin F."/>
            <person name="Silar P."/>
            <person name="Natvig D."/>
            <person name="Lalanne C."/>
            <person name="Gautier V."/>
            <person name="Ament-velasquez S.L."/>
            <person name="Kruys A."/>
            <person name="Hutchinson M.I."/>
            <person name="Powell A.J."/>
            <person name="Barry K."/>
            <person name="Miller A.N."/>
            <person name="Grigoriev I.V."/>
            <person name="Debuchy R."/>
            <person name="Gladieux P."/>
            <person name="Thoren M.H."/>
            <person name="Johannesson H."/>
        </authorList>
    </citation>
    <scope>NUCLEOTIDE SEQUENCE</scope>
    <source>
        <strain evidence="1">FGSC 1904</strain>
    </source>
</reference>
<evidence type="ECO:0000313" key="2">
    <source>
        <dbReference type="Proteomes" id="UP001281003"/>
    </source>
</evidence>
<protein>
    <submittedName>
        <fullName evidence="1">Uncharacterized protein</fullName>
    </submittedName>
</protein>
<evidence type="ECO:0000313" key="1">
    <source>
        <dbReference type="EMBL" id="KAK3399654.1"/>
    </source>
</evidence>
<reference evidence="1" key="1">
    <citation type="journal article" date="2023" name="Mol. Phylogenet. Evol.">
        <title>Genome-scale phylogeny and comparative genomics of the fungal order Sordariales.</title>
        <authorList>
            <person name="Hensen N."/>
            <person name="Bonometti L."/>
            <person name="Westerberg I."/>
            <person name="Brannstrom I.O."/>
            <person name="Guillou S."/>
            <person name="Cros-Aarteil S."/>
            <person name="Calhoun S."/>
            <person name="Haridas S."/>
            <person name="Kuo A."/>
            <person name="Mondo S."/>
            <person name="Pangilinan J."/>
            <person name="Riley R."/>
            <person name="LaButti K."/>
            <person name="Andreopoulos B."/>
            <person name="Lipzen A."/>
            <person name="Chen C."/>
            <person name="Yan M."/>
            <person name="Daum C."/>
            <person name="Ng V."/>
            <person name="Clum A."/>
            <person name="Steindorff A."/>
            <person name="Ohm R.A."/>
            <person name="Martin F."/>
            <person name="Silar P."/>
            <person name="Natvig D.O."/>
            <person name="Lalanne C."/>
            <person name="Gautier V."/>
            <person name="Ament-Velasquez S.L."/>
            <person name="Kruys A."/>
            <person name="Hutchinson M.I."/>
            <person name="Powell A.J."/>
            <person name="Barry K."/>
            <person name="Miller A.N."/>
            <person name="Grigoriev I.V."/>
            <person name="Debuchy R."/>
            <person name="Gladieux P."/>
            <person name="Hiltunen Thoren M."/>
            <person name="Johannesson H."/>
        </authorList>
    </citation>
    <scope>NUCLEOTIDE SEQUENCE</scope>
    <source>
        <strain evidence="1">FGSC 1904</strain>
    </source>
</reference>
<comment type="caution">
    <text evidence="1">The sequence shown here is derived from an EMBL/GenBank/DDBJ whole genome shotgun (WGS) entry which is preliminary data.</text>
</comment>
<name>A0AAE0UDP9_SORBR</name>
<accession>A0AAE0UDP9</accession>
<organism evidence="1 2">
    <name type="scientific">Sordaria brevicollis</name>
    <dbReference type="NCBI Taxonomy" id="83679"/>
    <lineage>
        <taxon>Eukaryota</taxon>
        <taxon>Fungi</taxon>
        <taxon>Dikarya</taxon>
        <taxon>Ascomycota</taxon>
        <taxon>Pezizomycotina</taxon>
        <taxon>Sordariomycetes</taxon>
        <taxon>Sordariomycetidae</taxon>
        <taxon>Sordariales</taxon>
        <taxon>Sordariaceae</taxon>
        <taxon>Sordaria</taxon>
    </lineage>
</organism>
<proteinExistence type="predicted"/>
<dbReference type="Proteomes" id="UP001281003">
    <property type="component" value="Unassembled WGS sequence"/>
</dbReference>
<dbReference type="AlphaFoldDB" id="A0AAE0UDP9"/>
<dbReference type="EMBL" id="JAUTDP010000004">
    <property type="protein sequence ID" value="KAK3399654.1"/>
    <property type="molecule type" value="Genomic_DNA"/>
</dbReference>